<reference evidence="1 2" key="1">
    <citation type="submission" date="2023-01" db="EMBL/GenBank/DDBJ databases">
        <authorList>
            <person name="Whitehead M."/>
        </authorList>
    </citation>
    <scope>NUCLEOTIDE SEQUENCE [LARGE SCALE GENOMIC DNA]</scope>
</reference>
<dbReference type="AlphaFoldDB" id="A0AAV0Y9S8"/>
<gene>
    <name evidence="1" type="ORF">MEUPH1_LOCUS29764</name>
</gene>
<evidence type="ECO:0000313" key="1">
    <source>
        <dbReference type="EMBL" id="CAI6376392.1"/>
    </source>
</evidence>
<dbReference type="Proteomes" id="UP001160148">
    <property type="component" value="Unassembled WGS sequence"/>
</dbReference>
<protein>
    <submittedName>
        <fullName evidence="1">Uncharacterized protein</fullName>
    </submittedName>
</protein>
<organism evidence="1 2">
    <name type="scientific">Macrosiphum euphorbiae</name>
    <name type="common">potato aphid</name>
    <dbReference type="NCBI Taxonomy" id="13131"/>
    <lineage>
        <taxon>Eukaryota</taxon>
        <taxon>Metazoa</taxon>
        <taxon>Ecdysozoa</taxon>
        <taxon>Arthropoda</taxon>
        <taxon>Hexapoda</taxon>
        <taxon>Insecta</taxon>
        <taxon>Pterygota</taxon>
        <taxon>Neoptera</taxon>
        <taxon>Paraneoptera</taxon>
        <taxon>Hemiptera</taxon>
        <taxon>Sternorrhyncha</taxon>
        <taxon>Aphidomorpha</taxon>
        <taxon>Aphidoidea</taxon>
        <taxon>Aphididae</taxon>
        <taxon>Macrosiphini</taxon>
        <taxon>Macrosiphum</taxon>
    </lineage>
</organism>
<comment type="caution">
    <text evidence="1">The sequence shown here is derived from an EMBL/GenBank/DDBJ whole genome shotgun (WGS) entry which is preliminary data.</text>
</comment>
<keyword evidence="2" id="KW-1185">Reference proteome</keyword>
<sequence length="92" mass="9962">MRLPATCDNATLRLRPIGVACDGCVTASAVFGVFTFQTSAATVVTSVVTRRCLVQDSSSHFVLQPSLFASLSRYEYSKSPTLLFTAQRLVKV</sequence>
<name>A0AAV0Y9S8_9HEMI</name>
<proteinExistence type="predicted"/>
<evidence type="ECO:0000313" key="2">
    <source>
        <dbReference type="Proteomes" id="UP001160148"/>
    </source>
</evidence>
<dbReference type="EMBL" id="CARXXK010001473">
    <property type="protein sequence ID" value="CAI6376392.1"/>
    <property type="molecule type" value="Genomic_DNA"/>
</dbReference>
<accession>A0AAV0Y9S8</accession>